<organism evidence="2 3">
    <name type="scientific">Calocera cornea HHB12733</name>
    <dbReference type="NCBI Taxonomy" id="1353952"/>
    <lineage>
        <taxon>Eukaryota</taxon>
        <taxon>Fungi</taxon>
        <taxon>Dikarya</taxon>
        <taxon>Basidiomycota</taxon>
        <taxon>Agaricomycotina</taxon>
        <taxon>Dacrymycetes</taxon>
        <taxon>Dacrymycetales</taxon>
        <taxon>Dacrymycetaceae</taxon>
        <taxon>Calocera</taxon>
    </lineage>
</organism>
<feature type="region of interest" description="Disordered" evidence="1">
    <location>
        <begin position="723"/>
        <end position="749"/>
    </location>
</feature>
<dbReference type="InParanoid" id="A0A165K3K5"/>
<protein>
    <submittedName>
        <fullName evidence="2">Uncharacterized protein</fullName>
    </submittedName>
</protein>
<proteinExistence type="predicted"/>
<dbReference type="EMBL" id="KV423915">
    <property type="protein sequence ID" value="KZT62630.1"/>
    <property type="molecule type" value="Genomic_DNA"/>
</dbReference>
<sequence length="749" mass="83331">MLGVHLISLSLKQLPHYWHPLVTSTRRSIARISSWCLNLFKPMSMTEGHPATPRVSWESPLPRDFASPPRKYQRAGSDEVIDATGGSSPLEEESTVGTQSSTKAGTSDTAVEDEVVEAEDARLCGHSDEHDKYTHAGRHVGSVAPLNYRYLNVQLPISEALSMAVMVGNICMVLTSDAIARLYGLDPETEKWREITSCPANRKVMVGECLPATVALQQDGVTITLPSYANNDNGSTAPTSSLTVFRADQLGATPTLTSICTADEVLLASEGGWTVSQKVSSPDLIVCRLGDEKCVYLEGCPETRLGRMTATIAGEFIWVVNYDFACIEGYRLWNAGDRSLLENPSVAPISPLIRVDMDDAIFEARFEVLDGRRYLAVRYQYWITLYQIEQDAAGRDDPLIPVWIFDFSTSSSDETPYIADFTFVLESGLMFFLDQSRHRNHASSLKAIGFDLASKPSADNCSSRDEAWVVAEGGPEDLLQHIDHLRYEEGGHSLILGRKNSYLWILMRLERVTSRPLPITLQAVPGCTRSLTVRTMRENINWQREWRLKTSRLRASPGAIAHSVPPLDDLKFHHVNLLTGEALIGYWTDWVAQPWGDHWVLQYGSRLNVPVELLAVCSTSYMSCAVVEARFSHGSRFFRLDRYYEEDDIQQSIALRFWNQKSWQDCLSESTAGSPDDSHCALDFDALLSEEAAELDRQQVASALQVAQEESPPSPELLGAWLRLGFAPPGDPSNGEDGEGRDEDLIQMT</sequence>
<evidence type="ECO:0000313" key="3">
    <source>
        <dbReference type="Proteomes" id="UP000076842"/>
    </source>
</evidence>
<accession>A0A165K3K5</accession>
<name>A0A165K3K5_9BASI</name>
<dbReference type="AlphaFoldDB" id="A0A165K3K5"/>
<feature type="compositionally biased region" description="Polar residues" evidence="1">
    <location>
        <begin position="95"/>
        <end position="107"/>
    </location>
</feature>
<feature type="region of interest" description="Disordered" evidence="1">
    <location>
        <begin position="47"/>
        <end position="113"/>
    </location>
</feature>
<gene>
    <name evidence="2" type="ORF">CALCODRAFT_533728</name>
</gene>
<evidence type="ECO:0000256" key="1">
    <source>
        <dbReference type="SAM" id="MobiDB-lite"/>
    </source>
</evidence>
<evidence type="ECO:0000313" key="2">
    <source>
        <dbReference type="EMBL" id="KZT62630.1"/>
    </source>
</evidence>
<dbReference type="Proteomes" id="UP000076842">
    <property type="component" value="Unassembled WGS sequence"/>
</dbReference>
<keyword evidence="3" id="KW-1185">Reference proteome</keyword>
<reference evidence="2 3" key="1">
    <citation type="journal article" date="2016" name="Mol. Biol. Evol.">
        <title>Comparative Genomics of Early-Diverging Mushroom-Forming Fungi Provides Insights into the Origins of Lignocellulose Decay Capabilities.</title>
        <authorList>
            <person name="Nagy L.G."/>
            <person name="Riley R."/>
            <person name="Tritt A."/>
            <person name="Adam C."/>
            <person name="Daum C."/>
            <person name="Floudas D."/>
            <person name="Sun H."/>
            <person name="Yadav J.S."/>
            <person name="Pangilinan J."/>
            <person name="Larsson K.H."/>
            <person name="Matsuura K."/>
            <person name="Barry K."/>
            <person name="Labutti K."/>
            <person name="Kuo R."/>
            <person name="Ohm R.A."/>
            <person name="Bhattacharya S.S."/>
            <person name="Shirouzu T."/>
            <person name="Yoshinaga Y."/>
            <person name="Martin F.M."/>
            <person name="Grigoriev I.V."/>
            <person name="Hibbett D.S."/>
        </authorList>
    </citation>
    <scope>NUCLEOTIDE SEQUENCE [LARGE SCALE GENOMIC DNA]</scope>
    <source>
        <strain evidence="2 3">HHB12733</strain>
    </source>
</reference>